<keyword evidence="2" id="KW-0808">Transferase</keyword>
<evidence type="ECO:0000313" key="9">
    <source>
        <dbReference type="EMBL" id="KAI5067963.1"/>
    </source>
</evidence>
<dbReference type="FunFam" id="3.10.110.10:FF:000025">
    <property type="entry name" value="ubiquitin-conjugating enzyme E2 7"/>
    <property type="match status" value="1"/>
</dbReference>
<dbReference type="GO" id="GO:0005524">
    <property type="term" value="F:ATP binding"/>
    <property type="evidence" value="ECO:0007669"/>
    <property type="project" value="UniProtKB-UniRule"/>
</dbReference>
<comment type="caution">
    <text evidence="9">The sequence shown here is derived from an EMBL/GenBank/DDBJ whole genome shotgun (WGS) entry which is preliminary data.</text>
</comment>
<dbReference type="InterPro" id="IPR023313">
    <property type="entry name" value="UBQ-conjugating_AS"/>
</dbReference>
<protein>
    <recommendedName>
        <fullName evidence="1">E2 ubiquitin-conjugating enzyme</fullName>
        <ecNumber evidence="1">2.3.2.23</ecNumber>
    </recommendedName>
</protein>
<dbReference type="Gene3D" id="3.10.110.10">
    <property type="entry name" value="Ubiquitin Conjugating Enzyme"/>
    <property type="match status" value="1"/>
</dbReference>
<sequence length="248" mass="28034">MADTQATLLLRKQLRDLTRHPVEGFSAGLADDANLFEWNVAIIGPPDTLYEGGFFNAIMSFPEDYPNSPPTVKFTSKMWHPNVYPDGTVCISILHPPGDDPNGYELASERWSPVHTVETILISIISMLSSPNDESPANVDAAKEWRENRDDFNRKVGNIVRSTCFEHSKNGSKGTLEKWFKGPLPQKVKGKNQVVCGAQVALYSTVFVSHKKKKVSHVDLLEDLHMNWKIVFFFSYVVLRWHSTPLYL</sequence>
<dbReference type="SMART" id="SM00212">
    <property type="entry name" value="UBCc"/>
    <property type="match status" value="1"/>
</dbReference>
<dbReference type="PROSITE" id="PS00183">
    <property type="entry name" value="UBC_1"/>
    <property type="match status" value="1"/>
</dbReference>
<keyword evidence="5 7" id="KW-0067">ATP-binding</keyword>
<accession>A0A9D4UHD7</accession>
<dbReference type="Proteomes" id="UP000886520">
    <property type="component" value="Chromosome 16"/>
</dbReference>
<dbReference type="GO" id="GO:0061631">
    <property type="term" value="F:ubiquitin conjugating enzyme activity"/>
    <property type="evidence" value="ECO:0007669"/>
    <property type="project" value="UniProtKB-EC"/>
</dbReference>
<keyword evidence="4 7" id="KW-0833">Ubl conjugation pathway</keyword>
<gene>
    <name evidence="9" type="ORF">GOP47_0016308</name>
</gene>
<evidence type="ECO:0000259" key="8">
    <source>
        <dbReference type="PROSITE" id="PS50127"/>
    </source>
</evidence>
<dbReference type="PROSITE" id="PS50127">
    <property type="entry name" value="UBC_2"/>
    <property type="match status" value="1"/>
</dbReference>
<dbReference type="InterPro" id="IPR050113">
    <property type="entry name" value="Ub_conjugating_enzyme"/>
</dbReference>
<dbReference type="InterPro" id="IPR000608">
    <property type="entry name" value="UBC"/>
</dbReference>
<dbReference type="SUPFAM" id="SSF54495">
    <property type="entry name" value="UBC-like"/>
    <property type="match status" value="1"/>
</dbReference>
<keyword evidence="10" id="KW-1185">Reference proteome</keyword>
<proteinExistence type="inferred from homology"/>
<dbReference type="CDD" id="cd23795">
    <property type="entry name" value="UBCc_UBE2G1"/>
    <property type="match status" value="1"/>
</dbReference>
<comment type="similarity">
    <text evidence="7">Belongs to the ubiquitin-conjugating enzyme family.</text>
</comment>
<keyword evidence="3 7" id="KW-0547">Nucleotide-binding</keyword>
<feature type="active site" description="Glycyl thioester intermediate" evidence="6">
    <location>
        <position position="90"/>
    </location>
</feature>
<dbReference type="EC" id="2.3.2.23" evidence="1"/>
<dbReference type="OrthoDB" id="19692at2759"/>
<dbReference type="InterPro" id="IPR016135">
    <property type="entry name" value="UBQ-conjugating_enzyme/RWD"/>
</dbReference>
<evidence type="ECO:0000256" key="3">
    <source>
        <dbReference type="ARBA" id="ARBA00022741"/>
    </source>
</evidence>
<evidence type="ECO:0000256" key="4">
    <source>
        <dbReference type="ARBA" id="ARBA00022786"/>
    </source>
</evidence>
<evidence type="ECO:0000256" key="6">
    <source>
        <dbReference type="PROSITE-ProRule" id="PRU10133"/>
    </source>
</evidence>
<evidence type="ECO:0000256" key="5">
    <source>
        <dbReference type="ARBA" id="ARBA00022840"/>
    </source>
</evidence>
<evidence type="ECO:0000256" key="2">
    <source>
        <dbReference type="ARBA" id="ARBA00022679"/>
    </source>
</evidence>
<evidence type="ECO:0000313" key="10">
    <source>
        <dbReference type="Proteomes" id="UP000886520"/>
    </source>
</evidence>
<reference evidence="9" key="1">
    <citation type="submission" date="2021-01" db="EMBL/GenBank/DDBJ databases">
        <title>Adiantum capillus-veneris genome.</title>
        <authorList>
            <person name="Fang Y."/>
            <person name="Liao Q."/>
        </authorList>
    </citation>
    <scope>NUCLEOTIDE SEQUENCE</scope>
    <source>
        <strain evidence="9">H3</strain>
        <tissue evidence="9">Leaf</tissue>
    </source>
</reference>
<feature type="domain" description="UBC core" evidence="8">
    <location>
        <begin position="5"/>
        <end position="165"/>
    </location>
</feature>
<name>A0A9D4UHD7_ADICA</name>
<dbReference type="Pfam" id="PF00179">
    <property type="entry name" value="UQ_con"/>
    <property type="match status" value="1"/>
</dbReference>
<dbReference type="EMBL" id="JABFUD020000016">
    <property type="protein sequence ID" value="KAI5067963.1"/>
    <property type="molecule type" value="Genomic_DNA"/>
</dbReference>
<dbReference type="PANTHER" id="PTHR24067">
    <property type="entry name" value="UBIQUITIN-CONJUGATING ENZYME E2"/>
    <property type="match status" value="1"/>
</dbReference>
<organism evidence="9 10">
    <name type="scientific">Adiantum capillus-veneris</name>
    <name type="common">Maidenhair fern</name>
    <dbReference type="NCBI Taxonomy" id="13818"/>
    <lineage>
        <taxon>Eukaryota</taxon>
        <taxon>Viridiplantae</taxon>
        <taxon>Streptophyta</taxon>
        <taxon>Embryophyta</taxon>
        <taxon>Tracheophyta</taxon>
        <taxon>Polypodiopsida</taxon>
        <taxon>Polypodiidae</taxon>
        <taxon>Polypodiales</taxon>
        <taxon>Pteridineae</taxon>
        <taxon>Pteridaceae</taxon>
        <taxon>Vittarioideae</taxon>
        <taxon>Adiantum</taxon>
    </lineage>
</organism>
<dbReference type="AlphaFoldDB" id="A0A9D4UHD7"/>
<evidence type="ECO:0000256" key="7">
    <source>
        <dbReference type="RuleBase" id="RU362109"/>
    </source>
</evidence>
<evidence type="ECO:0000256" key="1">
    <source>
        <dbReference type="ARBA" id="ARBA00012486"/>
    </source>
</evidence>